<keyword evidence="2" id="KW-0804">Transcription</keyword>
<dbReference type="EMBL" id="WKJJ01000007">
    <property type="protein sequence ID" value="MRV72539.1"/>
    <property type="molecule type" value="Genomic_DNA"/>
</dbReference>
<dbReference type="GO" id="GO:0006355">
    <property type="term" value="P:regulation of DNA-templated transcription"/>
    <property type="evidence" value="ECO:0007669"/>
    <property type="project" value="InterPro"/>
</dbReference>
<feature type="compositionally biased region" description="Basic residues" evidence="3">
    <location>
        <begin position="7"/>
        <end position="18"/>
    </location>
</feature>
<dbReference type="Pfam" id="PF04703">
    <property type="entry name" value="FaeA"/>
    <property type="match status" value="1"/>
</dbReference>
<evidence type="ECO:0000256" key="1">
    <source>
        <dbReference type="ARBA" id="ARBA00023015"/>
    </source>
</evidence>
<evidence type="ECO:0000313" key="5">
    <source>
        <dbReference type="Proteomes" id="UP000446768"/>
    </source>
</evidence>
<name>A0A7X2LU57_9BURK</name>
<proteinExistence type="predicted"/>
<comment type="caution">
    <text evidence="4">The sequence shown here is derived from an EMBL/GenBank/DDBJ whole genome shotgun (WGS) entry which is preliminary data.</text>
</comment>
<dbReference type="InterPro" id="IPR006793">
    <property type="entry name" value="FaeA"/>
</dbReference>
<evidence type="ECO:0000256" key="2">
    <source>
        <dbReference type="ARBA" id="ARBA00023163"/>
    </source>
</evidence>
<dbReference type="Proteomes" id="UP000446768">
    <property type="component" value="Unassembled WGS sequence"/>
</dbReference>
<organism evidence="4 5">
    <name type="scientific">Pseudoduganella rivuli</name>
    <dbReference type="NCBI Taxonomy" id="2666085"/>
    <lineage>
        <taxon>Bacteria</taxon>
        <taxon>Pseudomonadati</taxon>
        <taxon>Pseudomonadota</taxon>
        <taxon>Betaproteobacteria</taxon>
        <taxon>Burkholderiales</taxon>
        <taxon>Oxalobacteraceae</taxon>
        <taxon>Telluria group</taxon>
        <taxon>Pseudoduganella</taxon>
    </lineage>
</organism>
<keyword evidence="5" id="KW-1185">Reference proteome</keyword>
<dbReference type="AlphaFoldDB" id="A0A7X2LU57"/>
<reference evidence="4 5" key="1">
    <citation type="submission" date="2019-11" db="EMBL/GenBank/DDBJ databases">
        <title>Novel species isolated from a subtropical stream in China.</title>
        <authorList>
            <person name="Lu H."/>
        </authorList>
    </citation>
    <scope>NUCLEOTIDE SEQUENCE [LARGE SCALE GENOMIC DNA]</scope>
    <source>
        <strain evidence="4 5">FT92W</strain>
    </source>
</reference>
<dbReference type="Gene3D" id="1.10.10.10">
    <property type="entry name" value="Winged helix-like DNA-binding domain superfamily/Winged helix DNA-binding domain"/>
    <property type="match status" value="1"/>
</dbReference>
<keyword evidence="1" id="KW-0805">Transcription regulation</keyword>
<dbReference type="InterPro" id="IPR036390">
    <property type="entry name" value="WH_DNA-bd_sf"/>
</dbReference>
<sequence>MSDWRARQRPNARNRKGPRAGGPWVPQLPQLEVQMIAQHEIRPRARRGMNTAQERSASIRQNIVDYLGRNGAATVQTLAAQFSATADQVRGYLTTLNTHGKVRRIGLMPAEAGRPSAMLWELGADDELPDEGAKCVRWGRAVQTGDVARDPLVVALFGPASAVHEVRV</sequence>
<protein>
    <submittedName>
        <fullName evidence="4">Uncharacterized protein</fullName>
    </submittedName>
</protein>
<evidence type="ECO:0000313" key="4">
    <source>
        <dbReference type="EMBL" id="MRV72539.1"/>
    </source>
</evidence>
<gene>
    <name evidence="4" type="ORF">GJ700_12550</name>
</gene>
<dbReference type="SUPFAM" id="SSF46785">
    <property type="entry name" value="Winged helix' DNA-binding domain"/>
    <property type="match status" value="1"/>
</dbReference>
<evidence type="ECO:0000256" key="3">
    <source>
        <dbReference type="SAM" id="MobiDB-lite"/>
    </source>
</evidence>
<accession>A0A7X2LU57</accession>
<feature type="region of interest" description="Disordered" evidence="3">
    <location>
        <begin position="1"/>
        <end position="25"/>
    </location>
</feature>
<dbReference type="InterPro" id="IPR036388">
    <property type="entry name" value="WH-like_DNA-bd_sf"/>
</dbReference>